<name>G0UQE4_TRYCI</name>
<dbReference type="Gene3D" id="3.30.70.330">
    <property type="match status" value="1"/>
</dbReference>
<dbReference type="InterPro" id="IPR012677">
    <property type="entry name" value="Nucleotide-bd_a/b_plait_sf"/>
</dbReference>
<dbReference type="AlphaFoldDB" id="G0UQE4"/>
<accession>G0UQE4</accession>
<sequence>MQHLADEFSGQLFDGSVVQCFHLCHAVRHIESRDVVLGSVFATTAKLLCQDPLFFFMDDGKESDDNGAAVLGRRAELREAAVRASSAVMSEAFPLHKFLSGTPCPSKRTVLVLRSIDSPRTVNCVTPVTKPALFLYLEECCQYGKVLSYFVYTQLGSEGDEGTVDFFVEFQTCEGAAEAVRQFSIRFANQMQRNGMSTRVKLFSNDLYYEGVATELRKASNKSPDERDRGGVVFGSEEDFMDISLLAE</sequence>
<evidence type="ECO:0000313" key="1">
    <source>
        <dbReference type="EMBL" id="CCC91605.1"/>
    </source>
</evidence>
<protein>
    <submittedName>
        <fullName evidence="1">Uncharacterized protein TCIL3000_7_4190</fullName>
    </submittedName>
</protein>
<dbReference type="VEuPathDB" id="TriTrypDB:TcIL3000_7_4190"/>
<organism evidence="1">
    <name type="scientific">Trypanosoma congolense (strain IL3000)</name>
    <dbReference type="NCBI Taxonomy" id="1068625"/>
    <lineage>
        <taxon>Eukaryota</taxon>
        <taxon>Discoba</taxon>
        <taxon>Euglenozoa</taxon>
        <taxon>Kinetoplastea</taxon>
        <taxon>Metakinetoplastina</taxon>
        <taxon>Trypanosomatida</taxon>
        <taxon>Trypanosomatidae</taxon>
        <taxon>Trypanosoma</taxon>
        <taxon>Nannomonas</taxon>
    </lineage>
</organism>
<dbReference type="EMBL" id="HE575320">
    <property type="protein sequence ID" value="CCC91605.1"/>
    <property type="molecule type" value="Genomic_DNA"/>
</dbReference>
<reference evidence="1" key="1">
    <citation type="journal article" date="2012" name="Proc. Natl. Acad. Sci. U.S.A.">
        <title>Antigenic diversity is generated by distinct evolutionary mechanisms in African trypanosome species.</title>
        <authorList>
            <person name="Jackson A.P."/>
            <person name="Berry A."/>
            <person name="Aslett M."/>
            <person name="Allison H.C."/>
            <person name="Burton P."/>
            <person name="Vavrova-Anderson J."/>
            <person name="Brown R."/>
            <person name="Browne H."/>
            <person name="Corton N."/>
            <person name="Hauser H."/>
            <person name="Gamble J."/>
            <person name="Gilderthorp R."/>
            <person name="Marcello L."/>
            <person name="McQuillan J."/>
            <person name="Otto T.D."/>
            <person name="Quail M.A."/>
            <person name="Sanders M.J."/>
            <person name="van Tonder A."/>
            <person name="Ginger M.L."/>
            <person name="Field M.C."/>
            <person name="Barry J.D."/>
            <person name="Hertz-Fowler C."/>
            <person name="Berriman M."/>
        </authorList>
    </citation>
    <scope>NUCLEOTIDE SEQUENCE</scope>
    <source>
        <strain evidence="1">IL3000</strain>
    </source>
</reference>
<proteinExistence type="predicted"/>
<gene>
    <name evidence="1" type="ORF">TCIL3000_7_4190</name>
</gene>